<proteinExistence type="predicted"/>
<evidence type="ECO:0000313" key="3">
    <source>
        <dbReference type="Proteomes" id="UP000799324"/>
    </source>
</evidence>
<dbReference type="OrthoDB" id="3796452at2759"/>
<dbReference type="Proteomes" id="UP000799324">
    <property type="component" value="Unassembled WGS sequence"/>
</dbReference>
<protein>
    <submittedName>
        <fullName evidence="2">Uncharacterized protein</fullName>
    </submittedName>
</protein>
<evidence type="ECO:0000256" key="1">
    <source>
        <dbReference type="SAM" id="MobiDB-lite"/>
    </source>
</evidence>
<feature type="region of interest" description="Disordered" evidence="1">
    <location>
        <begin position="1"/>
        <end position="72"/>
    </location>
</feature>
<feature type="compositionally biased region" description="Basic and acidic residues" evidence="1">
    <location>
        <begin position="22"/>
        <end position="39"/>
    </location>
</feature>
<feature type="compositionally biased region" description="Basic and acidic residues" evidence="1">
    <location>
        <begin position="261"/>
        <end position="273"/>
    </location>
</feature>
<dbReference type="EMBL" id="MU004359">
    <property type="protein sequence ID" value="KAF2654765.1"/>
    <property type="molecule type" value="Genomic_DNA"/>
</dbReference>
<name>A0A6A6T427_9PLEO</name>
<keyword evidence="3" id="KW-1185">Reference proteome</keyword>
<accession>A0A6A6T427</accession>
<evidence type="ECO:0000313" key="2">
    <source>
        <dbReference type="EMBL" id="KAF2654765.1"/>
    </source>
</evidence>
<feature type="compositionally biased region" description="Polar residues" evidence="1">
    <location>
        <begin position="274"/>
        <end position="288"/>
    </location>
</feature>
<feature type="region of interest" description="Disordered" evidence="1">
    <location>
        <begin position="249"/>
        <end position="310"/>
    </location>
</feature>
<sequence>MPGPFSFLPLSNKPGLKSRVQAKTDEPNTSKTTLPEHRKSSTQTAQGVLQDKDDEWYDTGSSEGVPTPVKQTKKANVSRSVKVTVKKISVEDEVKLVPYMPALFCTDLPPCGLEGQVGYEIVNGKLRDRWLNGLGRLSALQVCEAVKDELRQQNYMWPPYSVKGKFKRRKPWCRESVFKHQLEWIDYYLREAQMQAPELLTESEIMDRKKDSSIPPELKLNVDRRDVLKLWDEWNEKKRAKTPVMPEAFMESDPDVGVPDAEVKQEANKETKEVQSVASEPTDSSGETIGSAATDGSAVLVENETHSVGQ</sequence>
<organism evidence="2 3">
    <name type="scientific">Lophiostoma macrostomum CBS 122681</name>
    <dbReference type="NCBI Taxonomy" id="1314788"/>
    <lineage>
        <taxon>Eukaryota</taxon>
        <taxon>Fungi</taxon>
        <taxon>Dikarya</taxon>
        <taxon>Ascomycota</taxon>
        <taxon>Pezizomycotina</taxon>
        <taxon>Dothideomycetes</taxon>
        <taxon>Pleosporomycetidae</taxon>
        <taxon>Pleosporales</taxon>
        <taxon>Lophiostomataceae</taxon>
        <taxon>Lophiostoma</taxon>
    </lineage>
</organism>
<reference evidence="2" key="1">
    <citation type="journal article" date="2020" name="Stud. Mycol.">
        <title>101 Dothideomycetes genomes: a test case for predicting lifestyles and emergence of pathogens.</title>
        <authorList>
            <person name="Haridas S."/>
            <person name="Albert R."/>
            <person name="Binder M."/>
            <person name="Bloem J."/>
            <person name="Labutti K."/>
            <person name="Salamov A."/>
            <person name="Andreopoulos B."/>
            <person name="Baker S."/>
            <person name="Barry K."/>
            <person name="Bills G."/>
            <person name="Bluhm B."/>
            <person name="Cannon C."/>
            <person name="Castanera R."/>
            <person name="Culley D."/>
            <person name="Daum C."/>
            <person name="Ezra D."/>
            <person name="Gonzalez J."/>
            <person name="Henrissat B."/>
            <person name="Kuo A."/>
            <person name="Liang C."/>
            <person name="Lipzen A."/>
            <person name="Lutzoni F."/>
            <person name="Magnuson J."/>
            <person name="Mondo S."/>
            <person name="Nolan M."/>
            <person name="Ohm R."/>
            <person name="Pangilinan J."/>
            <person name="Park H.-J."/>
            <person name="Ramirez L."/>
            <person name="Alfaro M."/>
            <person name="Sun H."/>
            <person name="Tritt A."/>
            <person name="Yoshinaga Y."/>
            <person name="Zwiers L.-H."/>
            <person name="Turgeon B."/>
            <person name="Goodwin S."/>
            <person name="Spatafora J."/>
            <person name="Crous P."/>
            <person name="Grigoriev I."/>
        </authorList>
    </citation>
    <scope>NUCLEOTIDE SEQUENCE</scope>
    <source>
        <strain evidence="2">CBS 122681</strain>
    </source>
</reference>
<dbReference type="AlphaFoldDB" id="A0A6A6T427"/>
<gene>
    <name evidence="2" type="ORF">K491DRAFT_693568</name>
</gene>